<dbReference type="SUPFAM" id="SSF51126">
    <property type="entry name" value="Pectin lyase-like"/>
    <property type="match status" value="1"/>
</dbReference>
<sequence>IVFIQYLKGKFKTHSNKVSNNKHLLLIFLLLLSSQYFFDASAITTELKDQTFTSHLDDITISGELNEYIITNCTFTGINYGGNGGAIRADVSNNGKLLIKDSQFIQCKENREGGAIYLNINNEGQVILSNSSFDRCEALLGGVIYADIISGGNLLIDGQCKFTECKADFGGDICAYISGLNSLLTLDDGVKFEDCTSNKGGGIFIEIRDQASCIINKVLFKDCSAYGGGGILVYGRNQMKQTFNGTQFINCEAQNTGGGMEVSLSTQNSILELIDILFENCTAFGDNSGGGGLFIETWNLAQLIISGTCLFINCSADNGGGIFAQIDSGGKLTIDGYCKFTECKVGQSGGGIQAEIKSENTKLELINFLFENCTGIAAYLNNNNGGNVLISNSSFIQCGNGGMRADLQHQNSILELINLSFKNCNSGQGGGLTLYVQDGSLAQINGLISFNNCMGFSGGQMIGGGIYAICNGTGSQILIAGKLEFEDCKSNRGGGMYIETHNFATVIINQLLFKECWADYGGGLFAHCQTAQLTFTGQVLFQNSWSYNSGGGCYLRSQNGSVNFNSDEQILFDSCHSQVGGGMFMHIYNNGLVSTNKIHFDNCSGLGTGGLYNHFRDGGQICIVNQCVFTDCRGSTSRAGGFLADMNDGIINIKGTTFDSCTCNQLGSGGAIVVLQSSSSIIQITNSSFINCKALLDTSDLRYGWGGAIFIQTNITAENLNKSNFIMTDLVFIGCSAVNSIGNNIHIQSTNTYNTGIAIAAQYLITVKDTPNLYTSSEYSDDYMGIDQSKIIDGKEPYSF</sequence>
<gene>
    <name evidence="1" type="ORF">EZS28_032378</name>
</gene>
<accession>A0A5J4UQK7</accession>
<protein>
    <recommendedName>
        <fullName evidence="3">Right handed beta helix domain-containing protein</fullName>
    </recommendedName>
</protein>
<dbReference type="AlphaFoldDB" id="A0A5J4UQK7"/>
<dbReference type="PANTHER" id="PTHR11319">
    <property type="entry name" value="G PROTEIN-COUPLED RECEPTOR-RELATED"/>
    <property type="match status" value="1"/>
</dbReference>
<name>A0A5J4UQK7_9EUKA</name>
<dbReference type="OrthoDB" id="432246at2759"/>
<feature type="non-terminal residue" evidence="1">
    <location>
        <position position="1"/>
    </location>
</feature>
<evidence type="ECO:0008006" key="3">
    <source>
        <dbReference type="Google" id="ProtNLM"/>
    </source>
</evidence>
<comment type="caution">
    <text evidence="1">The sequence shown here is derived from an EMBL/GenBank/DDBJ whole genome shotgun (WGS) entry which is preliminary data.</text>
</comment>
<dbReference type="EMBL" id="SNRW01013898">
    <property type="protein sequence ID" value="KAA6372095.1"/>
    <property type="molecule type" value="Genomic_DNA"/>
</dbReference>
<reference evidence="1 2" key="1">
    <citation type="submission" date="2019-03" db="EMBL/GenBank/DDBJ databases">
        <title>Single cell metagenomics reveals metabolic interactions within the superorganism composed of flagellate Streblomastix strix and complex community of Bacteroidetes bacteria on its surface.</title>
        <authorList>
            <person name="Treitli S.C."/>
            <person name="Kolisko M."/>
            <person name="Husnik F."/>
            <person name="Keeling P."/>
            <person name="Hampl V."/>
        </authorList>
    </citation>
    <scope>NUCLEOTIDE SEQUENCE [LARGE SCALE GENOMIC DNA]</scope>
    <source>
        <strain evidence="1">ST1C</strain>
    </source>
</reference>
<organism evidence="1 2">
    <name type="scientific">Streblomastix strix</name>
    <dbReference type="NCBI Taxonomy" id="222440"/>
    <lineage>
        <taxon>Eukaryota</taxon>
        <taxon>Metamonada</taxon>
        <taxon>Preaxostyla</taxon>
        <taxon>Oxymonadida</taxon>
        <taxon>Streblomastigidae</taxon>
        <taxon>Streblomastix</taxon>
    </lineage>
</organism>
<dbReference type="PANTHER" id="PTHR11319:SF35">
    <property type="entry name" value="OUTER MEMBRANE PROTEIN PMPC-RELATED"/>
    <property type="match status" value="1"/>
</dbReference>
<evidence type="ECO:0000313" key="2">
    <source>
        <dbReference type="Proteomes" id="UP000324800"/>
    </source>
</evidence>
<dbReference type="InterPro" id="IPR011050">
    <property type="entry name" value="Pectin_lyase_fold/virulence"/>
</dbReference>
<dbReference type="Proteomes" id="UP000324800">
    <property type="component" value="Unassembled WGS sequence"/>
</dbReference>
<evidence type="ECO:0000313" key="1">
    <source>
        <dbReference type="EMBL" id="KAA6372095.1"/>
    </source>
</evidence>
<proteinExistence type="predicted"/>